<accession>A0A067QTA7</accession>
<reference evidence="4 5" key="1">
    <citation type="journal article" date="2014" name="Nat. Commun.">
        <title>Molecular traces of alternative social organization in a termite genome.</title>
        <authorList>
            <person name="Terrapon N."/>
            <person name="Li C."/>
            <person name="Robertson H.M."/>
            <person name="Ji L."/>
            <person name="Meng X."/>
            <person name="Booth W."/>
            <person name="Chen Z."/>
            <person name="Childers C.P."/>
            <person name="Glastad K.M."/>
            <person name="Gokhale K."/>
            <person name="Gowin J."/>
            <person name="Gronenberg W."/>
            <person name="Hermansen R.A."/>
            <person name="Hu H."/>
            <person name="Hunt B.G."/>
            <person name="Huylmans A.K."/>
            <person name="Khalil S.M."/>
            <person name="Mitchell R.D."/>
            <person name="Munoz-Torres M.C."/>
            <person name="Mustard J.A."/>
            <person name="Pan H."/>
            <person name="Reese J.T."/>
            <person name="Scharf M.E."/>
            <person name="Sun F."/>
            <person name="Vogel H."/>
            <person name="Xiao J."/>
            <person name="Yang W."/>
            <person name="Yang Z."/>
            <person name="Yang Z."/>
            <person name="Zhou J."/>
            <person name="Zhu J."/>
            <person name="Brent C.S."/>
            <person name="Elsik C.G."/>
            <person name="Goodisman M.A."/>
            <person name="Liberles D.A."/>
            <person name="Roe R.M."/>
            <person name="Vargo E.L."/>
            <person name="Vilcinskas A."/>
            <person name="Wang J."/>
            <person name="Bornberg-Bauer E."/>
            <person name="Korb J."/>
            <person name="Zhang G."/>
            <person name="Liebig J."/>
        </authorList>
    </citation>
    <scope>NUCLEOTIDE SEQUENCE [LARGE SCALE GENOMIC DNA]</scope>
    <source>
        <tissue evidence="4">Whole organism</tissue>
    </source>
</reference>
<evidence type="ECO:0000313" key="5">
    <source>
        <dbReference type="Proteomes" id="UP000027135"/>
    </source>
</evidence>
<feature type="coiled-coil region" evidence="1">
    <location>
        <begin position="266"/>
        <end position="293"/>
    </location>
</feature>
<feature type="region of interest" description="Disordered" evidence="2">
    <location>
        <begin position="415"/>
        <end position="525"/>
    </location>
</feature>
<dbReference type="Proteomes" id="UP000027135">
    <property type="component" value="Unassembled WGS sequence"/>
</dbReference>
<gene>
    <name evidence="4" type="ORF">L798_12851</name>
</gene>
<dbReference type="Pfam" id="PF16043">
    <property type="entry name" value="DUF4795"/>
    <property type="match status" value="1"/>
</dbReference>
<evidence type="ECO:0000256" key="2">
    <source>
        <dbReference type="SAM" id="MobiDB-lite"/>
    </source>
</evidence>
<dbReference type="InterPro" id="IPR032013">
    <property type="entry name" value="DUF4795"/>
</dbReference>
<organism evidence="4 5">
    <name type="scientific">Zootermopsis nevadensis</name>
    <name type="common">Dampwood termite</name>
    <dbReference type="NCBI Taxonomy" id="136037"/>
    <lineage>
        <taxon>Eukaryota</taxon>
        <taxon>Metazoa</taxon>
        <taxon>Ecdysozoa</taxon>
        <taxon>Arthropoda</taxon>
        <taxon>Hexapoda</taxon>
        <taxon>Insecta</taxon>
        <taxon>Pterygota</taxon>
        <taxon>Neoptera</taxon>
        <taxon>Polyneoptera</taxon>
        <taxon>Dictyoptera</taxon>
        <taxon>Blattodea</taxon>
        <taxon>Blattoidea</taxon>
        <taxon>Termitoidae</taxon>
        <taxon>Termopsidae</taxon>
        <taxon>Zootermopsis</taxon>
    </lineage>
</organism>
<dbReference type="EMBL" id="KK852959">
    <property type="protein sequence ID" value="KDR13231.1"/>
    <property type="molecule type" value="Genomic_DNA"/>
</dbReference>
<name>A0A067QTA7_ZOONE</name>
<protein>
    <recommendedName>
        <fullName evidence="3">DUF4795 domain-containing protein</fullName>
    </recommendedName>
</protein>
<dbReference type="InParanoid" id="A0A067QTA7"/>
<dbReference type="STRING" id="136037.A0A067QTA7"/>
<dbReference type="AlphaFoldDB" id="A0A067QTA7"/>
<evidence type="ECO:0000259" key="3">
    <source>
        <dbReference type="Pfam" id="PF16043"/>
    </source>
</evidence>
<feature type="domain" description="DUF4795" evidence="3">
    <location>
        <begin position="85"/>
        <end position="204"/>
    </location>
</feature>
<keyword evidence="5" id="KW-1185">Reference proteome</keyword>
<keyword evidence="1" id="KW-0175">Coiled coil</keyword>
<evidence type="ECO:0000313" key="4">
    <source>
        <dbReference type="EMBL" id="KDR13231.1"/>
    </source>
</evidence>
<sequence length="525" mass="59518">MTSGETSFDMSFPKLAVTSPEGEVLDAYRQVGQQRKKLKTIRERNLRANLPPRLSKRQKQLQRLMEAEYDTSSSGSDYDERFAVVGELLHKLDMVEESIDKLYMILYKVTTGRAKEYQVINNGLAELDALNMMKADKEEVRNALAQKANDELLEEKTSQEQFNNFSDGACRDLDGVLQKLSQQETKIKQYLPEAKRQFKNKLKEFVDIRFTVLEERLVAAANLTKEMRVAESKIKSFRDPNFSFESEAVKNIKEHRFQPYEHLSPIDNAAHKLQELRTQDKTLQEERDRHRDAHMLTTTEETYSPLQSSPVIGYMPGIAGRIYQDRMFGKGHDRIRTSLVEFYPQVPTFSPPVSPIRPVSPEAGYFLTPARRAPLAAASTPVSHQIGSPKSAHTRVGPLKQKGAVQRLFQEPVGSVEMHAHPPKQKRSIPTRIPKRTGSAKIHPDTPRPKGPAQRRIPKQMGSGEILEATLKQKGSTPSRLPKQKTSRTQTQIGKHHPSHTQTRLSRRAQTPDPAPKGKRPPATI</sequence>
<evidence type="ECO:0000256" key="1">
    <source>
        <dbReference type="SAM" id="Coils"/>
    </source>
</evidence>
<feature type="compositionally biased region" description="Basic residues" evidence="2">
    <location>
        <begin position="421"/>
        <end position="435"/>
    </location>
</feature>
<proteinExistence type="predicted"/>
<dbReference type="OrthoDB" id="5981048at2759"/>